<evidence type="ECO:0000313" key="1">
    <source>
        <dbReference type="Proteomes" id="UP000887565"/>
    </source>
</evidence>
<dbReference type="AlphaFoldDB" id="A0A915KBA3"/>
<dbReference type="Proteomes" id="UP000887565">
    <property type="component" value="Unplaced"/>
</dbReference>
<evidence type="ECO:0000313" key="2">
    <source>
        <dbReference type="WBParaSite" id="nRc.2.0.1.t35199-RA"/>
    </source>
</evidence>
<proteinExistence type="predicted"/>
<reference evidence="2" key="1">
    <citation type="submission" date="2022-11" db="UniProtKB">
        <authorList>
            <consortium name="WormBaseParasite"/>
        </authorList>
    </citation>
    <scope>IDENTIFICATION</scope>
</reference>
<dbReference type="WBParaSite" id="nRc.2.0.1.t35199-RA">
    <property type="protein sequence ID" value="nRc.2.0.1.t35199-RA"/>
    <property type="gene ID" value="nRc.2.0.1.g35199"/>
</dbReference>
<sequence>MVIPTPTLASVRYCIQRYTESESTVIVFVIGTTFNVFAISDAECKKNFKKKEKKRKREKREKIVCMSKQII</sequence>
<name>A0A915KBA3_ROMCU</name>
<protein>
    <submittedName>
        <fullName evidence="2">Uncharacterized protein</fullName>
    </submittedName>
</protein>
<keyword evidence="1" id="KW-1185">Reference proteome</keyword>
<organism evidence="1 2">
    <name type="scientific">Romanomermis culicivorax</name>
    <name type="common">Nematode worm</name>
    <dbReference type="NCBI Taxonomy" id="13658"/>
    <lineage>
        <taxon>Eukaryota</taxon>
        <taxon>Metazoa</taxon>
        <taxon>Ecdysozoa</taxon>
        <taxon>Nematoda</taxon>
        <taxon>Enoplea</taxon>
        <taxon>Dorylaimia</taxon>
        <taxon>Mermithida</taxon>
        <taxon>Mermithoidea</taxon>
        <taxon>Mermithidae</taxon>
        <taxon>Romanomermis</taxon>
    </lineage>
</organism>
<accession>A0A915KBA3</accession>